<reference evidence="2" key="1">
    <citation type="submission" date="2017-05" db="EMBL/GenBank/DDBJ databases">
        <title>Complete and WGS of Bordetella genogroups.</title>
        <authorList>
            <person name="Spilker T."/>
            <person name="Lipuma J."/>
        </authorList>
    </citation>
    <scope>NUCLEOTIDE SEQUENCE [LARGE SCALE GENOMIC DNA]</scope>
    <source>
        <strain evidence="2">AU18089</strain>
    </source>
</reference>
<dbReference type="InterPro" id="IPR011009">
    <property type="entry name" value="Kinase-like_dom_sf"/>
</dbReference>
<dbReference type="Proteomes" id="UP000216947">
    <property type="component" value="Unassembled WGS sequence"/>
</dbReference>
<evidence type="ECO:0000313" key="2">
    <source>
        <dbReference type="Proteomes" id="UP000216947"/>
    </source>
</evidence>
<name>A0A261RDC3_9BORD</name>
<accession>A0A261RDC3</accession>
<sequence>MSQPPPPHSQAPAGLQAWLDSVDSAREPSVREVVIDGTACVIKRRRAGLARGISYALRYVRALFLAVGCKLFLGEFPRPSVLLRNGLPYEAQRLRALAQAGCRVPHVWREAPGLLVLEHVGADLAGVLRHGDPGQREHWVRRLAIDLAQFHAAGHCHGGAQVRNITLRDGQLWRIDFEENIGGALSLPLAQAYDLFQLVSSLLALRKLDDDNLPALGKLLVDVYFVTHPAPAVRARLQRLARVVGGAAAVLRPVAGRLPGRDVQGFFRVADTLRTLY</sequence>
<dbReference type="EMBL" id="NEVK01000004">
    <property type="protein sequence ID" value="OZI23016.1"/>
    <property type="molecule type" value="Genomic_DNA"/>
</dbReference>
<dbReference type="RefSeq" id="WP_038852683.1">
    <property type="nucleotide sequence ID" value="NZ_NEVI01000014.1"/>
</dbReference>
<dbReference type="SUPFAM" id="SSF56112">
    <property type="entry name" value="Protein kinase-like (PK-like)"/>
    <property type="match status" value="1"/>
</dbReference>
<protein>
    <recommendedName>
        <fullName evidence="3">Serine/threonine protein phosphatase</fullName>
    </recommendedName>
</protein>
<organism evidence="1 2">
    <name type="scientific">Bordetella genomosp. 7</name>
    <dbReference type="NCBI Taxonomy" id="1416805"/>
    <lineage>
        <taxon>Bacteria</taxon>
        <taxon>Pseudomonadati</taxon>
        <taxon>Pseudomonadota</taxon>
        <taxon>Betaproteobacteria</taxon>
        <taxon>Burkholderiales</taxon>
        <taxon>Alcaligenaceae</taxon>
        <taxon>Bordetella</taxon>
    </lineage>
</organism>
<keyword evidence="2" id="KW-1185">Reference proteome</keyword>
<gene>
    <name evidence="1" type="ORF">CAL19_10505</name>
</gene>
<evidence type="ECO:0008006" key="3">
    <source>
        <dbReference type="Google" id="ProtNLM"/>
    </source>
</evidence>
<evidence type="ECO:0000313" key="1">
    <source>
        <dbReference type="EMBL" id="OZI23016.1"/>
    </source>
</evidence>
<proteinExistence type="predicted"/>
<dbReference type="AlphaFoldDB" id="A0A261RDC3"/>
<comment type="caution">
    <text evidence="1">The sequence shown here is derived from an EMBL/GenBank/DDBJ whole genome shotgun (WGS) entry which is preliminary data.</text>
</comment>